<comment type="caution">
    <text evidence="3">The sequence shown here is derived from an EMBL/GenBank/DDBJ whole genome shotgun (WGS) entry which is preliminary data.</text>
</comment>
<reference evidence="3 4" key="1">
    <citation type="journal article" date="2021" name="BMC Biol.">
        <title>Horizontally acquired antibacterial genes associated with adaptive radiation of ladybird beetles.</title>
        <authorList>
            <person name="Li H.S."/>
            <person name="Tang X.F."/>
            <person name="Huang Y.H."/>
            <person name="Xu Z.Y."/>
            <person name="Chen M.L."/>
            <person name="Du X.Y."/>
            <person name="Qiu B.Y."/>
            <person name="Chen P.T."/>
            <person name="Zhang W."/>
            <person name="Slipinski A."/>
            <person name="Escalona H.E."/>
            <person name="Waterhouse R.M."/>
            <person name="Zwick A."/>
            <person name="Pang H."/>
        </authorList>
    </citation>
    <scope>NUCLEOTIDE SEQUENCE [LARGE SCALE GENOMIC DNA]</scope>
    <source>
        <strain evidence="3">SYSU2018</strain>
    </source>
</reference>
<evidence type="ECO:0000256" key="1">
    <source>
        <dbReference type="SAM" id="MobiDB-lite"/>
    </source>
</evidence>
<feature type="region of interest" description="Disordered" evidence="1">
    <location>
        <begin position="1"/>
        <end position="27"/>
    </location>
</feature>
<evidence type="ECO:0000313" key="4">
    <source>
        <dbReference type="Proteomes" id="UP001516400"/>
    </source>
</evidence>
<dbReference type="AlphaFoldDB" id="A0ABD2PFN2"/>
<feature type="compositionally biased region" description="Basic and acidic residues" evidence="1">
    <location>
        <begin position="11"/>
        <end position="20"/>
    </location>
</feature>
<protein>
    <recommendedName>
        <fullName evidence="2">DUF4773 domain-containing protein</fullName>
    </recommendedName>
</protein>
<dbReference type="EMBL" id="JABFTP020000186">
    <property type="protein sequence ID" value="KAL3289540.1"/>
    <property type="molecule type" value="Genomic_DNA"/>
</dbReference>
<evidence type="ECO:0000313" key="3">
    <source>
        <dbReference type="EMBL" id="KAL3289540.1"/>
    </source>
</evidence>
<dbReference type="PANTHER" id="PTHR36299">
    <property type="entry name" value="AGAP008005-PA"/>
    <property type="match status" value="1"/>
</dbReference>
<dbReference type="Proteomes" id="UP001516400">
    <property type="component" value="Unassembled WGS sequence"/>
</dbReference>
<sequence>MSPGGLPKFGDYGDRDEGKNQSRKPTVGDLEEDEMNIFYDPASYSSFRVTYIENSLINPLELSDQSFTKSGKILRRIGYRANGCSCQELTCGCCLGINMNQFNFNREGCINFSYRPEEFVIDMNMILNNESVYQNSISGRNPPPICLPISLFTSFVFPVPVDICAKVFDIYTKDQNIHMCFDLEARISQAQVLILHFDCMVMGRQGVAPLKPGEAITTTTTSTSEPDIFDPVTEIKYKNKN</sequence>
<dbReference type="InterPro" id="IPR031941">
    <property type="entry name" value="DUF4773"/>
</dbReference>
<name>A0ABD2PFN2_9CUCU</name>
<dbReference type="PANTHER" id="PTHR36299:SF1">
    <property type="entry name" value="DUF4773 DOMAIN-CONTAINING PROTEIN"/>
    <property type="match status" value="1"/>
</dbReference>
<organism evidence="3 4">
    <name type="scientific">Cryptolaemus montrouzieri</name>
    <dbReference type="NCBI Taxonomy" id="559131"/>
    <lineage>
        <taxon>Eukaryota</taxon>
        <taxon>Metazoa</taxon>
        <taxon>Ecdysozoa</taxon>
        <taxon>Arthropoda</taxon>
        <taxon>Hexapoda</taxon>
        <taxon>Insecta</taxon>
        <taxon>Pterygota</taxon>
        <taxon>Neoptera</taxon>
        <taxon>Endopterygota</taxon>
        <taxon>Coleoptera</taxon>
        <taxon>Polyphaga</taxon>
        <taxon>Cucujiformia</taxon>
        <taxon>Coccinelloidea</taxon>
        <taxon>Coccinellidae</taxon>
        <taxon>Scymninae</taxon>
        <taxon>Scymnini</taxon>
        <taxon>Cryptolaemus</taxon>
    </lineage>
</organism>
<gene>
    <name evidence="3" type="ORF">HHI36_022957</name>
</gene>
<proteinExistence type="predicted"/>
<evidence type="ECO:0000259" key="2">
    <source>
        <dbReference type="Pfam" id="PF15998"/>
    </source>
</evidence>
<accession>A0ABD2PFN2</accession>
<dbReference type="Pfam" id="PF15998">
    <property type="entry name" value="DUF4773"/>
    <property type="match status" value="1"/>
</dbReference>
<feature type="domain" description="DUF4773" evidence="2">
    <location>
        <begin position="84"/>
        <end position="206"/>
    </location>
</feature>
<keyword evidence="4" id="KW-1185">Reference proteome</keyword>